<gene>
    <name evidence="2" type="ORF">A3D51_03725</name>
</gene>
<dbReference type="EMBL" id="MHUT01000002">
    <property type="protein sequence ID" value="OHA81958.1"/>
    <property type="molecule type" value="Genomic_DNA"/>
</dbReference>
<proteinExistence type="predicted"/>
<protein>
    <recommendedName>
        <fullName evidence="4">DUF5673 domain-containing protein</fullName>
    </recommendedName>
</protein>
<keyword evidence="1" id="KW-0812">Transmembrane</keyword>
<evidence type="ECO:0000256" key="1">
    <source>
        <dbReference type="SAM" id="Phobius"/>
    </source>
</evidence>
<organism evidence="2 3">
    <name type="scientific">Candidatus Yonathbacteria bacterium RIFCSPHIGHO2_02_FULL_44_14</name>
    <dbReference type="NCBI Taxonomy" id="1802724"/>
    <lineage>
        <taxon>Bacteria</taxon>
        <taxon>Candidatus Yonathiibacteriota</taxon>
    </lineage>
</organism>
<dbReference type="AlphaFoldDB" id="A0A1G2SB44"/>
<accession>A0A1G2SB44</accession>
<evidence type="ECO:0000313" key="2">
    <source>
        <dbReference type="EMBL" id="OHA81958.1"/>
    </source>
</evidence>
<evidence type="ECO:0008006" key="4">
    <source>
        <dbReference type="Google" id="ProtNLM"/>
    </source>
</evidence>
<reference evidence="2 3" key="1">
    <citation type="journal article" date="2016" name="Nat. Commun.">
        <title>Thousands of microbial genomes shed light on interconnected biogeochemical processes in an aquifer system.</title>
        <authorList>
            <person name="Anantharaman K."/>
            <person name="Brown C.T."/>
            <person name="Hug L.A."/>
            <person name="Sharon I."/>
            <person name="Castelle C.J."/>
            <person name="Probst A.J."/>
            <person name="Thomas B.C."/>
            <person name="Singh A."/>
            <person name="Wilkins M.J."/>
            <person name="Karaoz U."/>
            <person name="Brodie E.L."/>
            <person name="Williams K.H."/>
            <person name="Hubbard S.S."/>
            <person name="Banfield J.F."/>
        </authorList>
    </citation>
    <scope>NUCLEOTIDE SEQUENCE [LARGE SCALE GENOMIC DNA]</scope>
</reference>
<keyword evidence="1" id="KW-1133">Transmembrane helix</keyword>
<sequence>MIAHGVRAWYTILNMNDYNISWTAPEYEHHEHSADWYWALGIISVSLAVAFVIVGNTLLSIIIILGMGTLLAYAKHPPRNIQCSLSKRGLKAGEKLYPWETLESFWVLEGSKEAKYSHDPKILLTSKKPLTPHIVVPLDESVIDDVHRSLARMLPEEPQVEPLPARLMRRIGF</sequence>
<name>A0A1G2SB44_9BACT</name>
<feature type="transmembrane region" description="Helical" evidence="1">
    <location>
        <begin position="36"/>
        <end position="65"/>
    </location>
</feature>
<evidence type="ECO:0000313" key="3">
    <source>
        <dbReference type="Proteomes" id="UP000179118"/>
    </source>
</evidence>
<dbReference type="Proteomes" id="UP000179118">
    <property type="component" value="Unassembled WGS sequence"/>
</dbReference>
<comment type="caution">
    <text evidence="2">The sequence shown here is derived from an EMBL/GenBank/DDBJ whole genome shotgun (WGS) entry which is preliminary data.</text>
</comment>
<keyword evidence="1" id="KW-0472">Membrane</keyword>